<feature type="region of interest" description="Disordered" evidence="1">
    <location>
        <begin position="167"/>
        <end position="259"/>
    </location>
</feature>
<evidence type="ECO:0000313" key="4">
    <source>
        <dbReference type="Proteomes" id="UP000001055"/>
    </source>
</evidence>
<reference evidence="4" key="1">
    <citation type="journal article" date="2007" name="Plant Cell">
        <title>Dothideomycete-plant interactions illuminated by genome sequencing and EST analysis of the wheat pathogen Stagonospora nodorum.</title>
        <authorList>
            <person name="Hane J.K."/>
            <person name="Lowe R.G."/>
            <person name="Solomon P.S."/>
            <person name="Tan K.C."/>
            <person name="Schoch C.L."/>
            <person name="Spatafora J.W."/>
            <person name="Crous P.W."/>
            <person name="Kodira C."/>
            <person name="Birren B.W."/>
            <person name="Galagan J.E."/>
            <person name="Torriani S.F."/>
            <person name="McDonald B.A."/>
            <person name="Oliver R.P."/>
        </authorList>
    </citation>
    <scope>NUCLEOTIDE SEQUENCE [LARGE SCALE GENOMIC DNA]</scope>
    <source>
        <strain evidence="4">SN15 / ATCC MYA-4574 / FGSC 10173</strain>
    </source>
</reference>
<evidence type="ECO:0000256" key="1">
    <source>
        <dbReference type="SAM" id="MobiDB-lite"/>
    </source>
</evidence>
<dbReference type="InterPro" id="IPR052895">
    <property type="entry name" value="HetReg/Transcr_Mod"/>
</dbReference>
<dbReference type="KEGG" id="pno:SNOG_07457"/>
<dbReference type="Pfam" id="PF06985">
    <property type="entry name" value="HET"/>
    <property type="match status" value="1"/>
</dbReference>
<dbReference type="Pfam" id="PF26639">
    <property type="entry name" value="Het-6_barrel"/>
    <property type="match status" value="1"/>
</dbReference>
<accession>Q0ULA7</accession>
<feature type="region of interest" description="Disordered" evidence="1">
    <location>
        <begin position="289"/>
        <end position="315"/>
    </location>
</feature>
<feature type="compositionally biased region" description="Basic and acidic residues" evidence="1">
    <location>
        <begin position="28"/>
        <end position="47"/>
    </location>
</feature>
<dbReference type="OMA" id="YRYVGDI"/>
<dbReference type="InterPro" id="IPR010730">
    <property type="entry name" value="HET"/>
</dbReference>
<feature type="compositionally biased region" description="Basic and acidic residues" evidence="1">
    <location>
        <begin position="54"/>
        <end position="104"/>
    </location>
</feature>
<dbReference type="VEuPathDB" id="FungiDB:JI435_074570"/>
<dbReference type="PANTHER" id="PTHR24148:SF73">
    <property type="entry name" value="HET DOMAIN PROTEIN (AFU_ORTHOLOGUE AFUA_8G01020)"/>
    <property type="match status" value="1"/>
</dbReference>
<dbReference type="InParanoid" id="Q0ULA7"/>
<dbReference type="EMBL" id="CH445335">
    <property type="protein sequence ID" value="EAT84923.1"/>
    <property type="molecule type" value="Genomic_DNA"/>
</dbReference>
<name>Q0ULA7_PHANO</name>
<protein>
    <recommendedName>
        <fullName evidence="2">Heterokaryon incompatibility domain-containing protein</fullName>
    </recommendedName>
</protein>
<dbReference type="STRING" id="321614.Q0ULA7"/>
<feature type="compositionally biased region" description="Polar residues" evidence="1">
    <location>
        <begin position="289"/>
        <end position="301"/>
    </location>
</feature>
<organism evidence="3 4">
    <name type="scientific">Phaeosphaeria nodorum (strain SN15 / ATCC MYA-4574 / FGSC 10173)</name>
    <name type="common">Glume blotch fungus</name>
    <name type="synonym">Parastagonospora nodorum</name>
    <dbReference type="NCBI Taxonomy" id="321614"/>
    <lineage>
        <taxon>Eukaryota</taxon>
        <taxon>Fungi</taxon>
        <taxon>Dikarya</taxon>
        <taxon>Ascomycota</taxon>
        <taxon>Pezizomycotina</taxon>
        <taxon>Dothideomycetes</taxon>
        <taxon>Pleosporomycetidae</taxon>
        <taxon>Pleosporales</taxon>
        <taxon>Pleosporineae</taxon>
        <taxon>Phaeosphaeriaceae</taxon>
        <taxon>Parastagonospora</taxon>
    </lineage>
</organism>
<dbReference type="AlphaFoldDB" id="Q0ULA7"/>
<evidence type="ECO:0000259" key="2">
    <source>
        <dbReference type="Pfam" id="PF06985"/>
    </source>
</evidence>
<feature type="compositionally biased region" description="Low complexity" evidence="1">
    <location>
        <begin position="304"/>
        <end position="315"/>
    </location>
</feature>
<feature type="region of interest" description="Disordered" evidence="1">
    <location>
        <begin position="18"/>
        <end position="127"/>
    </location>
</feature>
<feature type="compositionally biased region" description="Polar residues" evidence="1">
    <location>
        <begin position="227"/>
        <end position="248"/>
    </location>
</feature>
<dbReference type="RefSeq" id="XP_001797791.1">
    <property type="nucleotide sequence ID" value="XM_001797739.1"/>
</dbReference>
<evidence type="ECO:0000313" key="3">
    <source>
        <dbReference type="EMBL" id="EAT84923.1"/>
    </source>
</evidence>
<gene>
    <name evidence="3" type="ORF">SNOG_07457</name>
</gene>
<feature type="domain" description="Heterokaryon incompatibility" evidence="2">
    <location>
        <begin position="363"/>
        <end position="500"/>
    </location>
</feature>
<dbReference type="Proteomes" id="UP000001055">
    <property type="component" value="Unassembled WGS sequence"/>
</dbReference>
<proteinExistence type="predicted"/>
<dbReference type="PANTHER" id="PTHR24148">
    <property type="entry name" value="ANKYRIN REPEAT DOMAIN-CONTAINING PROTEIN 39 HOMOLOG-RELATED"/>
    <property type="match status" value="1"/>
</dbReference>
<sequence>MSPINISDVLNVRRRLERYTHGQHLTPRHADTDRTHRNRRNHDSHDRERRRRSLDRGYRSDNDSSRHRDEKRETRRRAESSRRAHHKDFEDRRQSDYYERDYELGKYANSPYTPEGEAAPREGARVKQTSKLTEKVAYNTNDELHAFQQDSMGNLSRTQEMRIEPPVAVEPTPSPQNEYLRKPKGGHSSHDVGVECSDDFAVETRRRRNDRPLSTVTMPPSPHIFTSGFSESGSTPGESPLSASNIDQPNVDRPSNAPVPRIFVPRDSNGISLESPPARFGSFRVTTRGSTESYIQGTGPPQASRDSLPSPISSPRSSMIGAASYQYLPLAEAEFRLVRVLPERMSTVKCEIFHKSFNDSVKYTAVSYAWGDSVERKPLMLEETIIMVATSLYDALESVRQKHQDVLVWIDALSIDQENEFERAKQVGLMGQIYSQAETVAVCLGPEADDSPAAMKLLDKLANKTMSPQSIRSREDARGSAALAALFKRQYWKRLWVVQEVFLASKKMVYCGDAVFPWEVYQQAADAFWGGDSDLHVREGPSSFPDINKLLQLGDESLLEVMRACRRKLSENPRDKVFGILGLLPAATQRELRVDYSQPTKGVYTDVVDLLLSTTGRIDVIRESIHFPLHTGTTGLPSWCPDCIGSHIPDVSGLGPSFNFNASGSTKALYRFRNHRRTLEISAIKLDFIRATGIAVGTFCKAQDYLIAFLHWRALLLHEMNIRDGDLHHPLHKAFCRTLCLGQIPEDQQRQQQWHDICYHVFSFLIRERLPRLAIDEDLWSYADAPVPFKHGAQRKVLQADFGNRMMGRRFCITKQGMICMGSGYMTHGDIVVVPLGCSTPILLRPVGQRNEYVYVGDIYVDGYMHGEAVREMETGKPSRSVSKYILS</sequence>
<dbReference type="GeneID" id="5974684"/>